<comment type="caution">
    <text evidence="7">The sequence shown here is derived from an EMBL/GenBank/DDBJ whole genome shotgun (WGS) entry which is preliminary data.</text>
</comment>
<organism evidence="7 8">
    <name type="scientific">Xenoophorus captivus</name>
    <dbReference type="NCBI Taxonomy" id="1517983"/>
    <lineage>
        <taxon>Eukaryota</taxon>
        <taxon>Metazoa</taxon>
        <taxon>Chordata</taxon>
        <taxon>Craniata</taxon>
        <taxon>Vertebrata</taxon>
        <taxon>Euteleostomi</taxon>
        <taxon>Actinopterygii</taxon>
        <taxon>Neopterygii</taxon>
        <taxon>Teleostei</taxon>
        <taxon>Neoteleostei</taxon>
        <taxon>Acanthomorphata</taxon>
        <taxon>Ovalentaria</taxon>
        <taxon>Atherinomorphae</taxon>
        <taxon>Cyprinodontiformes</taxon>
        <taxon>Goodeidae</taxon>
        <taxon>Xenoophorus</taxon>
    </lineage>
</organism>
<name>A0ABV0QA52_9TELE</name>
<dbReference type="Pfam" id="PF06963">
    <property type="entry name" value="FPN1"/>
    <property type="match status" value="1"/>
</dbReference>
<dbReference type="EMBL" id="JAHRIN010003158">
    <property type="protein sequence ID" value="MEQ2192671.1"/>
    <property type="molecule type" value="Genomic_DNA"/>
</dbReference>
<comment type="subcellular location">
    <subcellularLocation>
        <location evidence="1 6">Membrane</location>
        <topology evidence="1 6">Multi-pass membrane protein</topology>
    </subcellularLocation>
</comment>
<keyword evidence="8" id="KW-1185">Reference proteome</keyword>
<evidence type="ECO:0000256" key="6">
    <source>
        <dbReference type="RuleBase" id="RU365065"/>
    </source>
</evidence>
<proteinExistence type="inferred from homology"/>
<feature type="transmembrane region" description="Helical" evidence="6">
    <location>
        <begin position="52"/>
        <end position="74"/>
    </location>
</feature>
<evidence type="ECO:0000256" key="3">
    <source>
        <dbReference type="ARBA" id="ARBA00022692"/>
    </source>
</evidence>
<sequence>LWCFDLTVTQLLQETICESERGVVNGVQSSMNYLMDLLHFIMVISAPHPQHFGILVIISVIFISTGHSMFFLYAHRAKRKHRLET</sequence>
<evidence type="ECO:0000313" key="7">
    <source>
        <dbReference type="EMBL" id="MEQ2192671.1"/>
    </source>
</evidence>
<evidence type="ECO:0000256" key="4">
    <source>
        <dbReference type="ARBA" id="ARBA00022989"/>
    </source>
</evidence>
<gene>
    <name evidence="7" type="ORF">XENOCAPTIV_015266</name>
</gene>
<keyword evidence="6" id="KW-0406">Ion transport</keyword>
<evidence type="ECO:0000313" key="8">
    <source>
        <dbReference type="Proteomes" id="UP001434883"/>
    </source>
</evidence>
<keyword evidence="3 6" id="KW-0812">Transmembrane</keyword>
<comment type="similarity">
    <text evidence="6">Belongs to the ferroportin (FP) (TC 2.A.100) family. SLC40A subfamily.</text>
</comment>
<dbReference type="Proteomes" id="UP001434883">
    <property type="component" value="Unassembled WGS sequence"/>
</dbReference>
<feature type="non-terminal residue" evidence="7">
    <location>
        <position position="1"/>
    </location>
</feature>
<reference evidence="7 8" key="1">
    <citation type="submission" date="2021-06" db="EMBL/GenBank/DDBJ databases">
        <authorList>
            <person name="Palmer J.M."/>
        </authorList>
    </citation>
    <scope>NUCLEOTIDE SEQUENCE [LARGE SCALE GENOMIC DNA]</scope>
    <source>
        <strain evidence="7 8">XC_2019</strain>
        <tissue evidence="7">Muscle</tissue>
    </source>
</reference>
<evidence type="ECO:0000256" key="5">
    <source>
        <dbReference type="ARBA" id="ARBA00023136"/>
    </source>
</evidence>
<accession>A0ABV0QA52</accession>
<evidence type="ECO:0000256" key="2">
    <source>
        <dbReference type="ARBA" id="ARBA00022448"/>
    </source>
</evidence>
<dbReference type="InterPro" id="IPR009716">
    <property type="entry name" value="Ferroportin-1"/>
</dbReference>
<comment type="caution">
    <text evidence="6">Lacks conserved residue(s) required for the propagation of feature annotation.</text>
</comment>
<keyword evidence="2 6" id="KW-0813">Transport</keyword>
<comment type="function">
    <text evidence="6">May be involved in iron transport and iron homeostasis.</text>
</comment>
<protein>
    <recommendedName>
        <fullName evidence="6">Solute carrier family 40 member</fullName>
    </recommendedName>
</protein>
<keyword evidence="4 6" id="KW-1133">Transmembrane helix</keyword>
<dbReference type="PANTHER" id="PTHR11660">
    <property type="entry name" value="SOLUTE CARRIER FAMILY 40 MEMBER"/>
    <property type="match status" value="1"/>
</dbReference>
<evidence type="ECO:0000256" key="1">
    <source>
        <dbReference type="ARBA" id="ARBA00004141"/>
    </source>
</evidence>
<keyword evidence="5 6" id="KW-0472">Membrane</keyword>
<dbReference type="PANTHER" id="PTHR11660:SF50">
    <property type="entry name" value="SOLUTE CARRIER FAMILY 40 MEMBER"/>
    <property type="match status" value="1"/>
</dbReference>